<reference evidence="2" key="1">
    <citation type="submission" date="2022-11" db="EMBL/GenBank/DDBJ databases">
        <authorList>
            <person name="Petersen C."/>
        </authorList>
    </citation>
    <scope>NUCLEOTIDE SEQUENCE</scope>
    <source>
        <strain evidence="2">IBT 26290</strain>
    </source>
</reference>
<dbReference type="PANTHER" id="PTHR42791:SF17">
    <property type="entry name" value="ACETYLTRANSFERASE, GNAT FAMILY FAMILY (AFU_ORTHOLOGUE AFUA_8G05690)"/>
    <property type="match status" value="1"/>
</dbReference>
<dbReference type="OrthoDB" id="2832510at2759"/>
<feature type="domain" description="N-acetyltransferase" evidence="1">
    <location>
        <begin position="139"/>
        <end position="222"/>
    </location>
</feature>
<dbReference type="SUPFAM" id="SSF55729">
    <property type="entry name" value="Acyl-CoA N-acyltransferases (Nat)"/>
    <property type="match status" value="1"/>
</dbReference>
<organism evidence="2 3">
    <name type="scientific">Penicillium canariense</name>
    <dbReference type="NCBI Taxonomy" id="189055"/>
    <lineage>
        <taxon>Eukaryota</taxon>
        <taxon>Fungi</taxon>
        <taxon>Dikarya</taxon>
        <taxon>Ascomycota</taxon>
        <taxon>Pezizomycotina</taxon>
        <taxon>Eurotiomycetes</taxon>
        <taxon>Eurotiomycetidae</taxon>
        <taxon>Eurotiales</taxon>
        <taxon>Aspergillaceae</taxon>
        <taxon>Penicillium</taxon>
    </lineage>
</organism>
<evidence type="ECO:0000259" key="1">
    <source>
        <dbReference type="PROSITE" id="PS51186"/>
    </source>
</evidence>
<dbReference type="GeneID" id="81430510"/>
<protein>
    <recommendedName>
        <fullName evidence="1">N-acetyltransferase domain-containing protein</fullName>
    </recommendedName>
</protein>
<dbReference type="AlphaFoldDB" id="A0A9W9HNQ0"/>
<dbReference type="PANTHER" id="PTHR42791">
    <property type="entry name" value="GNAT FAMILY ACETYLTRANSFERASE"/>
    <property type="match status" value="1"/>
</dbReference>
<dbReference type="InterPro" id="IPR000182">
    <property type="entry name" value="GNAT_dom"/>
</dbReference>
<dbReference type="Gene3D" id="3.40.630.30">
    <property type="match status" value="1"/>
</dbReference>
<dbReference type="EMBL" id="JAPQKN010000007">
    <property type="protein sequence ID" value="KAJ5152732.1"/>
    <property type="molecule type" value="Genomic_DNA"/>
</dbReference>
<comment type="caution">
    <text evidence="2">The sequence shown here is derived from an EMBL/GenBank/DDBJ whole genome shotgun (WGS) entry which is preliminary data.</text>
</comment>
<keyword evidence="3" id="KW-1185">Reference proteome</keyword>
<evidence type="ECO:0000313" key="2">
    <source>
        <dbReference type="EMBL" id="KAJ5152732.1"/>
    </source>
</evidence>
<accession>A0A9W9HNQ0</accession>
<proteinExistence type="predicted"/>
<dbReference type="InterPro" id="IPR016181">
    <property type="entry name" value="Acyl_CoA_acyltransferase"/>
</dbReference>
<dbReference type="PROSITE" id="PS51186">
    <property type="entry name" value="GNAT"/>
    <property type="match status" value="1"/>
</dbReference>
<reference evidence="2" key="2">
    <citation type="journal article" date="2023" name="IMA Fungus">
        <title>Comparative genomic study of the Penicillium genus elucidates a diverse pangenome and 15 lateral gene transfer events.</title>
        <authorList>
            <person name="Petersen C."/>
            <person name="Sorensen T."/>
            <person name="Nielsen M.R."/>
            <person name="Sondergaard T.E."/>
            <person name="Sorensen J.L."/>
            <person name="Fitzpatrick D.A."/>
            <person name="Frisvad J.C."/>
            <person name="Nielsen K.L."/>
        </authorList>
    </citation>
    <scope>NUCLEOTIDE SEQUENCE</scope>
    <source>
        <strain evidence="2">IBT 26290</strain>
    </source>
</reference>
<evidence type="ECO:0000313" key="3">
    <source>
        <dbReference type="Proteomes" id="UP001149163"/>
    </source>
</evidence>
<sequence length="223" mass="24875">MAVSSSSSLQFKVLPATEEDCAAMAMVETVSNCAASKVKPEHNLACVLFGPPGDTSVRTKDFIDKLQNDKTARMWKAVTTDPEGQEKVVALSLWHFYLEAVPIEDWKDIEWPASANSDGCNKFFRDVVAMRKKHMTERRFGFLQVLATLPEYRGYGIGSALLKEGLDEGMNSGLTDFWLEASNDGHDLYEKFGFQDVEPIPVDLAKYGGEGMARLRAMRRLPN</sequence>
<dbReference type="InterPro" id="IPR052523">
    <property type="entry name" value="Trichothecene_AcTrans"/>
</dbReference>
<dbReference type="Pfam" id="PF00583">
    <property type="entry name" value="Acetyltransf_1"/>
    <property type="match status" value="1"/>
</dbReference>
<gene>
    <name evidence="2" type="ORF">N7482_009210</name>
</gene>
<dbReference type="RefSeq" id="XP_056539040.1">
    <property type="nucleotide sequence ID" value="XM_056691334.1"/>
</dbReference>
<dbReference type="Proteomes" id="UP001149163">
    <property type="component" value="Unassembled WGS sequence"/>
</dbReference>
<dbReference type="GO" id="GO:0016747">
    <property type="term" value="F:acyltransferase activity, transferring groups other than amino-acyl groups"/>
    <property type="evidence" value="ECO:0007669"/>
    <property type="project" value="InterPro"/>
</dbReference>
<name>A0A9W9HNQ0_9EURO</name>
<dbReference type="CDD" id="cd04301">
    <property type="entry name" value="NAT_SF"/>
    <property type="match status" value="1"/>
</dbReference>